<evidence type="ECO:0000256" key="1">
    <source>
        <dbReference type="SAM" id="MobiDB-lite"/>
    </source>
</evidence>
<name>L7F1P5_STRT8</name>
<reference evidence="2 3" key="1">
    <citation type="journal article" date="2011" name="Plasmid">
        <title>Streptomyces turgidiscabies Car8 contains a modular pathogenicity island that shares virulence genes with other actinobacterial plant pathogens.</title>
        <authorList>
            <person name="Huguet-Tapia J.C."/>
            <person name="Badger J.H."/>
            <person name="Loria R."/>
            <person name="Pettis G.S."/>
        </authorList>
    </citation>
    <scope>NUCLEOTIDE SEQUENCE [LARGE SCALE GENOMIC DNA]</scope>
    <source>
        <strain evidence="2 3">Car8</strain>
    </source>
</reference>
<dbReference type="GeneID" id="97407612"/>
<dbReference type="PATRIC" id="fig|698760.3.peg.6093"/>
<protein>
    <submittedName>
        <fullName evidence="2">Uncharacterized protein</fullName>
    </submittedName>
</protein>
<proteinExistence type="predicted"/>
<comment type="caution">
    <text evidence="2">The sequence shown here is derived from an EMBL/GenBank/DDBJ whole genome shotgun (WGS) entry which is preliminary data.</text>
</comment>
<gene>
    <name evidence="2" type="ORF">STRTUCAR8_00001</name>
</gene>
<dbReference type="Proteomes" id="UP000010931">
    <property type="component" value="Unassembled WGS sequence"/>
</dbReference>
<accession>L7F1P5</accession>
<sequence length="201" mass="21207">MSHPASGPPELAESVVWRELEPVPPYGQGLAPRVCEQIRRPPTAQAGAQDMTETTTRNHMDDQTRQSTEGHENLPAVPGGQPGTAVEQGRTSAPPFAGDLVRTIQEASSALRVVSTLNPSSDITVSAHTALVCAGDTAAAALQAAADLAKEAPTLEIQALNWAKVPGPVEGTWEWHVILTVSARDPETGEYGGSTHHGRWS</sequence>
<feature type="compositionally biased region" description="Basic and acidic residues" evidence="1">
    <location>
        <begin position="56"/>
        <end position="72"/>
    </location>
</feature>
<feature type="region of interest" description="Disordered" evidence="1">
    <location>
        <begin position="42"/>
        <end position="91"/>
    </location>
</feature>
<dbReference type="AlphaFoldDB" id="L7F1P5"/>
<dbReference type="EMBL" id="AEJB01000413">
    <property type="protein sequence ID" value="ELP65074.1"/>
    <property type="molecule type" value="Genomic_DNA"/>
</dbReference>
<evidence type="ECO:0000313" key="3">
    <source>
        <dbReference type="Proteomes" id="UP000010931"/>
    </source>
</evidence>
<evidence type="ECO:0000313" key="2">
    <source>
        <dbReference type="EMBL" id="ELP65074.1"/>
    </source>
</evidence>
<dbReference type="STRING" id="85558.T45_09031"/>
<dbReference type="RefSeq" id="WP_006379883.1">
    <property type="nucleotide sequence ID" value="NZ_AEJB01000413.1"/>
</dbReference>
<organism evidence="2 3">
    <name type="scientific">Streptomyces turgidiscabies (strain Car8)</name>
    <dbReference type="NCBI Taxonomy" id="698760"/>
    <lineage>
        <taxon>Bacteria</taxon>
        <taxon>Bacillati</taxon>
        <taxon>Actinomycetota</taxon>
        <taxon>Actinomycetes</taxon>
        <taxon>Kitasatosporales</taxon>
        <taxon>Streptomycetaceae</taxon>
        <taxon>Streptomyces</taxon>
    </lineage>
</organism>
<keyword evidence="3" id="KW-1185">Reference proteome</keyword>